<protein>
    <submittedName>
        <fullName evidence="1">Uncharacterized protein</fullName>
    </submittedName>
</protein>
<dbReference type="RefSeq" id="WP_186411988.1">
    <property type="nucleotide sequence ID" value="NZ_FLQY01000347.1"/>
</dbReference>
<evidence type="ECO:0000313" key="2">
    <source>
        <dbReference type="Proteomes" id="UP000199600"/>
    </source>
</evidence>
<dbReference type="AlphaFoldDB" id="A0A1A8XZM9"/>
<reference evidence="1 2" key="1">
    <citation type="submission" date="2016-06" db="EMBL/GenBank/DDBJ databases">
        <authorList>
            <person name="Kjaerup R.B."/>
            <person name="Dalgaard T.S."/>
            <person name="Juul-Madsen H.R."/>
        </authorList>
    </citation>
    <scope>NUCLEOTIDE SEQUENCE [LARGE SCALE GENOMIC DNA]</scope>
    <source>
        <strain evidence="1">2</strain>
    </source>
</reference>
<sequence length="197" mass="22317">MNANQITAQWLRDAQIVPKIGAAPDPIKKIIAGKTYNTDTASLLSLYAYDKTRDEYLHMWESLYQTRGGAFFLVAEGMSGHTPYGAELSGTNDVIRGHVLLPLDTQQVKRWLEIRDLVDDYDEIFGIPDEADNEDRSTSHVMTLRLPHRLVKKIDSLREDKESLQSFVQKAVEAACRSRHKDLLRISRNVTGDFAKA</sequence>
<gene>
    <name evidence="1" type="ORF">PROAA_460009</name>
</gene>
<accession>A0A1A8XZM9</accession>
<keyword evidence="2" id="KW-1185">Reference proteome</keyword>
<dbReference type="EMBL" id="FLQY01000347">
    <property type="protein sequence ID" value="SBT10395.1"/>
    <property type="molecule type" value="Genomic_DNA"/>
</dbReference>
<dbReference type="Proteomes" id="UP000199600">
    <property type="component" value="Unassembled WGS sequence"/>
</dbReference>
<proteinExistence type="predicted"/>
<evidence type="ECO:0000313" key="1">
    <source>
        <dbReference type="EMBL" id="SBT10395.1"/>
    </source>
</evidence>
<name>A0A1A8XZM9_9RHOO</name>
<organism evidence="1 2">
    <name type="scientific">Candidatus Propionivibrio aalborgensis</name>
    <dbReference type="NCBI Taxonomy" id="1860101"/>
    <lineage>
        <taxon>Bacteria</taxon>
        <taxon>Pseudomonadati</taxon>
        <taxon>Pseudomonadota</taxon>
        <taxon>Betaproteobacteria</taxon>
        <taxon>Rhodocyclales</taxon>
        <taxon>Rhodocyclaceae</taxon>
        <taxon>Propionivibrio</taxon>
    </lineage>
</organism>